<keyword evidence="1" id="KW-0479">Metal-binding</keyword>
<dbReference type="GO" id="GO:0004151">
    <property type="term" value="F:dihydroorotase activity"/>
    <property type="evidence" value="ECO:0007669"/>
    <property type="project" value="InterPro"/>
</dbReference>
<accession>A0A439DI40</accession>
<evidence type="ECO:0000313" key="6">
    <source>
        <dbReference type="EMBL" id="RWA14062.1"/>
    </source>
</evidence>
<evidence type="ECO:0000256" key="1">
    <source>
        <dbReference type="ARBA" id="ARBA00022723"/>
    </source>
</evidence>
<dbReference type="Gene3D" id="1.10.472.10">
    <property type="entry name" value="Cyclin-like"/>
    <property type="match status" value="2"/>
</dbReference>
<sequence>MRLKDVYRLELPPTADMHVHLRQDQVMNLVVPYIRRGGVDTVFVMPNLQPPITSVASALEYKSRLQAIEPQVNYLMSLYLHPSVTPDVIAEAAKAGIAGVKLYPQGVTTNSESGVAGDFVETYAPTFAAMEQHDIVLNLHGEVPGTVPQSNISLEELFLPTLKRLNEKYPKLRIVLEMQYDPAAQQLLSSNMCGYSGTITAHHLYLTGDVSEVDPHAFCKPIPKTPSDRDALLKAVCSGDPKFFFGSDSAPHPLLTKQGKPVPAGVFTQPYATQLVLLALEEATEKGIVDEKDVTQENIEGFLSLFGRRFYKLPEPELTGPRIVVKKTGETIPASIRSADGTLEVGISKSEATVFRISPHLATPDRSSWGALAQVPILSASCLDSLNRNIKLTTENTSLTHILVRRSSVRSARRDILLDAEPDAGRGPSPPAPAVRDGAGERRVSPDVSAASLFLVAKLSAHPCRPRDVCNVYTYLLSPASPLFRPQPPTPPDASTYYLSESGLDTFQKRILRLEARILYTLSFDTHVALPHGLAVTYLQALDFCGDASRAKITRRVIAYLNTALLSPQLLYLTHQPNALAISAIYSAARDAEISAKMPECPWWEVFDVDREELGFLVVGMRSLEGLVRKLQEDFEGFAKDGMVTRNAIEAEMARRGLKMNNGGAGDAADEMDEEEAMMRSLDDRAERMEA</sequence>
<dbReference type="SUPFAM" id="SSF51556">
    <property type="entry name" value="Metallo-dependent hydrolases"/>
    <property type="match status" value="1"/>
</dbReference>
<keyword evidence="3" id="KW-0862">Zinc</keyword>
<name>A0A439DI40_9PEZI</name>
<dbReference type="InterPro" id="IPR002195">
    <property type="entry name" value="Dihydroorotase_CS"/>
</dbReference>
<evidence type="ECO:0000256" key="3">
    <source>
        <dbReference type="ARBA" id="ARBA00022833"/>
    </source>
</evidence>
<dbReference type="SUPFAM" id="SSF47954">
    <property type="entry name" value="Cyclin-like"/>
    <property type="match status" value="2"/>
</dbReference>
<evidence type="ECO:0000256" key="2">
    <source>
        <dbReference type="ARBA" id="ARBA00022801"/>
    </source>
</evidence>
<dbReference type="GO" id="GO:0005737">
    <property type="term" value="C:cytoplasm"/>
    <property type="evidence" value="ECO:0007669"/>
    <property type="project" value="TreeGrafter"/>
</dbReference>
<dbReference type="PROSITE" id="PS00483">
    <property type="entry name" value="DIHYDROOROTASE_2"/>
    <property type="match status" value="1"/>
</dbReference>
<dbReference type="PANTHER" id="PTHR43137">
    <property type="entry name" value="DIHYDROOROTASE"/>
    <property type="match status" value="1"/>
</dbReference>
<comment type="caution">
    <text evidence="6">The sequence shown here is derived from an EMBL/GenBank/DDBJ whole genome shotgun (WGS) entry which is preliminary data.</text>
</comment>
<proteinExistence type="predicted"/>
<dbReference type="AlphaFoldDB" id="A0A439DI40"/>
<keyword evidence="4" id="KW-0665">Pyrimidine biosynthesis</keyword>
<dbReference type="GO" id="GO:0044205">
    <property type="term" value="P:'de novo' UMP biosynthetic process"/>
    <property type="evidence" value="ECO:0007669"/>
    <property type="project" value="UniProtKB-UniPathway"/>
</dbReference>
<gene>
    <name evidence="6" type="ORF">EKO27_g1016</name>
</gene>
<keyword evidence="2" id="KW-0378">Hydrolase</keyword>
<evidence type="ECO:0000256" key="4">
    <source>
        <dbReference type="ARBA" id="ARBA00022975"/>
    </source>
</evidence>
<dbReference type="PANTHER" id="PTHR43137:SF1">
    <property type="entry name" value="DIHYDROOROTASE"/>
    <property type="match status" value="1"/>
</dbReference>
<organism evidence="6 7">
    <name type="scientific">Xylaria grammica</name>
    <dbReference type="NCBI Taxonomy" id="363999"/>
    <lineage>
        <taxon>Eukaryota</taxon>
        <taxon>Fungi</taxon>
        <taxon>Dikarya</taxon>
        <taxon>Ascomycota</taxon>
        <taxon>Pezizomycotina</taxon>
        <taxon>Sordariomycetes</taxon>
        <taxon>Xylariomycetidae</taxon>
        <taxon>Xylariales</taxon>
        <taxon>Xylariaceae</taxon>
        <taxon>Xylaria</taxon>
    </lineage>
</organism>
<feature type="compositionally biased region" description="Basic and acidic residues" evidence="5">
    <location>
        <begin position="677"/>
        <end position="691"/>
    </location>
</feature>
<reference evidence="6 7" key="1">
    <citation type="submission" date="2018-12" db="EMBL/GenBank/DDBJ databases">
        <title>Draft genome sequence of Xylaria grammica IHI A82.</title>
        <authorList>
            <person name="Buettner E."/>
            <person name="Kellner H."/>
        </authorList>
    </citation>
    <scope>NUCLEOTIDE SEQUENCE [LARGE SCALE GENOMIC DNA]</scope>
    <source>
        <strain evidence="6 7">IHI A82</strain>
    </source>
</reference>
<dbReference type="InterPro" id="IPR032466">
    <property type="entry name" value="Metal_Hydrolase"/>
</dbReference>
<dbReference type="GO" id="GO:0006207">
    <property type="term" value="P:'de novo' pyrimidine nucleobase biosynthetic process"/>
    <property type="evidence" value="ECO:0007669"/>
    <property type="project" value="TreeGrafter"/>
</dbReference>
<dbReference type="InterPro" id="IPR036915">
    <property type="entry name" value="Cyclin-like_sf"/>
</dbReference>
<dbReference type="Gene3D" id="3.20.20.140">
    <property type="entry name" value="Metal-dependent hydrolases"/>
    <property type="match status" value="1"/>
</dbReference>
<dbReference type="EMBL" id="RYZI01000014">
    <property type="protein sequence ID" value="RWA14062.1"/>
    <property type="molecule type" value="Genomic_DNA"/>
</dbReference>
<evidence type="ECO:0000313" key="7">
    <source>
        <dbReference type="Proteomes" id="UP000286045"/>
    </source>
</evidence>
<evidence type="ECO:0000256" key="5">
    <source>
        <dbReference type="SAM" id="MobiDB-lite"/>
    </source>
</evidence>
<protein>
    <submittedName>
        <fullName evidence="6">Uncharacterized protein</fullName>
    </submittedName>
</protein>
<dbReference type="Proteomes" id="UP000286045">
    <property type="component" value="Unassembled WGS sequence"/>
</dbReference>
<dbReference type="UniPathway" id="UPA00070">
    <property type="reaction ID" value="UER00117"/>
</dbReference>
<keyword evidence="7" id="KW-1185">Reference proteome</keyword>
<feature type="region of interest" description="Disordered" evidence="5">
    <location>
        <begin position="660"/>
        <end position="691"/>
    </location>
</feature>
<dbReference type="STRING" id="363999.A0A439DI40"/>
<feature type="region of interest" description="Disordered" evidence="5">
    <location>
        <begin position="419"/>
        <end position="441"/>
    </location>
</feature>
<dbReference type="GO" id="GO:0046872">
    <property type="term" value="F:metal ion binding"/>
    <property type="evidence" value="ECO:0007669"/>
    <property type="project" value="UniProtKB-KW"/>
</dbReference>
<dbReference type="InterPro" id="IPR004721">
    <property type="entry name" value="DHOdimr"/>
</dbReference>